<dbReference type="RefSeq" id="WP_165616462.1">
    <property type="nucleotide sequence ID" value="NZ_FOSV01000010.1"/>
</dbReference>
<gene>
    <name evidence="2" type="ORF">SAMN04488125_110117</name>
</gene>
<evidence type="ECO:0000256" key="1">
    <source>
        <dbReference type="SAM" id="MobiDB-lite"/>
    </source>
</evidence>
<dbReference type="EMBL" id="FOSV01000010">
    <property type="protein sequence ID" value="SFL18997.1"/>
    <property type="molecule type" value="Genomic_DNA"/>
</dbReference>
<dbReference type="Proteomes" id="UP000198804">
    <property type="component" value="Unassembled WGS sequence"/>
</dbReference>
<proteinExistence type="predicted"/>
<feature type="region of interest" description="Disordered" evidence="1">
    <location>
        <begin position="72"/>
        <end position="96"/>
    </location>
</feature>
<accession>A0A1I4FPW6</accession>
<feature type="compositionally biased region" description="Basic residues" evidence="1">
    <location>
        <begin position="79"/>
        <end position="89"/>
    </location>
</feature>
<dbReference type="STRING" id="414703.SAMN04488125_110117"/>
<protein>
    <submittedName>
        <fullName evidence="2">Uncharacterized protein</fullName>
    </submittedName>
</protein>
<keyword evidence="3" id="KW-1185">Reference proteome</keyword>
<sequence>MASIEELAKTLRGIAATGIKPKALLAAVRERHPEATKKEVVRAAFYAVAEGQSGDHSDLYDFALAERAVDDDEPVKAAKLPKKKNRKTKPSGEAAH</sequence>
<name>A0A1I4FPW6_9HYPH</name>
<evidence type="ECO:0000313" key="3">
    <source>
        <dbReference type="Proteomes" id="UP000198804"/>
    </source>
</evidence>
<organism evidence="2 3">
    <name type="scientific">Methylorubrum salsuginis</name>
    <dbReference type="NCBI Taxonomy" id="414703"/>
    <lineage>
        <taxon>Bacteria</taxon>
        <taxon>Pseudomonadati</taxon>
        <taxon>Pseudomonadota</taxon>
        <taxon>Alphaproteobacteria</taxon>
        <taxon>Hyphomicrobiales</taxon>
        <taxon>Methylobacteriaceae</taxon>
        <taxon>Methylorubrum</taxon>
    </lineage>
</organism>
<dbReference type="AlphaFoldDB" id="A0A1I4FPW6"/>
<evidence type="ECO:0000313" key="2">
    <source>
        <dbReference type="EMBL" id="SFL18997.1"/>
    </source>
</evidence>
<reference evidence="3" key="1">
    <citation type="submission" date="2016-10" db="EMBL/GenBank/DDBJ databases">
        <authorList>
            <person name="Varghese N."/>
            <person name="Submissions S."/>
        </authorList>
    </citation>
    <scope>NUCLEOTIDE SEQUENCE [LARGE SCALE GENOMIC DNA]</scope>
    <source>
        <strain evidence="3">CGMCC 1.6474</strain>
    </source>
</reference>